<dbReference type="GO" id="GO:0016787">
    <property type="term" value="F:hydrolase activity"/>
    <property type="evidence" value="ECO:0007669"/>
    <property type="project" value="UniProtKB-KW"/>
</dbReference>
<feature type="signal peptide" evidence="3">
    <location>
        <begin position="1"/>
        <end position="27"/>
    </location>
</feature>
<name>A0ABW4PJ57_9ACTN</name>
<protein>
    <submittedName>
        <fullName evidence="5">Dienelactone hydrolase family protein</fullName>
        <ecNumber evidence="5">3.1.-.-</ecNumber>
    </submittedName>
</protein>
<comment type="similarity">
    <text evidence="1">Belongs to the AB hydrolase superfamily.</text>
</comment>
<dbReference type="PANTHER" id="PTHR22946:SF0">
    <property type="entry name" value="DIENELACTONE HYDROLASE DOMAIN-CONTAINING PROTEIN"/>
    <property type="match status" value="1"/>
</dbReference>
<evidence type="ECO:0000256" key="2">
    <source>
        <dbReference type="SAM" id="MobiDB-lite"/>
    </source>
</evidence>
<keyword evidence="5" id="KW-0378">Hydrolase</keyword>
<gene>
    <name evidence="5" type="ORF">ACFSJS_14040</name>
</gene>
<dbReference type="Gene3D" id="3.40.50.1820">
    <property type="entry name" value="alpha/beta hydrolase"/>
    <property type="match status" value="1"/>
</dbReference>
<reference evidence="6" key="1">
    <citation type="journal article" date="2019" name="Int. J. Syst. Evol. Microbiol.">
        <title>The Global Catalogue of Microorganisms (GCM) 10K type strain sequencing project: providing services to taxonomists for standard genome sequencing and annotation.</title>
        <authorList>
            <consortium name="The Broad Institute Genomics Platform"/>
            <consortium name="The Broad Institute Genome Sequencing Center for Infectious Disease"/>
            <person name="Wu L."/>
            <person name="Ma J."/>
        </authorList>
    </citation>
    <scope>NUCLEOTIDE SEQUENCE [LARGE SCALE GENOMIC DNA]</scope>
    <source>
        <strain evidence="6">CGMCC 4.7455</strain>
    </source>
</reference>
<dbReference type="SUPFAM" id="SSF53474">
    <property type="entry name" value="alpha/beta-Hydrolases"/>
    <property type="match status" value="1"/>
</dbReference>
<keyword evidence="3" id="KW-0732">Signal</keyword>
<dbReference type="PANTHER" id="PTHR22946">
    <property type="entry name" value="DIENELACTONE HYDROLASE DOMAIN-CONTAINING PROTEIN-RELATED"/>
    <property type="match status" value="1"/>
</dbReference>
<evidence type="ECO:0000256" key="3">
    <source>
        <dbReference type="SAM" id="SignalP"/>
    </source>
</evidence>
<dbReference type="EC" id="3.1.-.-" evidence="5"/>
<comment type="caution">
    <text evidence="5">The sequence shown here is derived from an EMBL/GenBank/DDBJ whole genome shotgun (WGS) entry which is preliminary data.</text>
</comment>
<evidence type="ECO:0000256" key="1">
    <source>
        <dbReference type="ARBA" id="ARBA00008645"/>
    </source>
</evidence>
<dbReference type="InterPro" id="IPR029058">
    <property type="entry name" value="AB_hydrolase_fold"/>
</dbReference>
<feature type="chain" id="PRO_5045497756" evidence="3">
    <location>
        <begin position="28"/>
        <end position="410"/>
    </location>
</feature>
<dbReference type="EMBL" id="JBHUFU010000007">
    <property type="protein sequence ID" value="MFD1830786.1"/>
    <property type="molecule type" value="Genomic_DNA"/>
</dbReference>
<dbReference type="InterPro" id="IPR050261">
    <property type="entry name" value="FrsA_esterase"/>
</dbReference>
<proteinExistence type="inferred from homology"/>
<feature type="compositionally biased region" description="Low complexity" evidence="2">
    <location>
        <begin position="35"/>
        <end position="47"/>
    </location>
</feature>
<evidence type="ECO:0000313" key="6">
    <source>
        <dbReference type="Proteomes" id="UP001597365"/>
    </source>
</evidence>
<evidence type="ECO:0000259" key="4">
    <source>
        <dbReference type="Pfam" id="PF01738"/>
    </source>
</evidence>
<evidence type="ECO:0000313" key="5">
    <source>
        <dbReference type="EMBL" id="MFD1830786.1"/>
    </source>
</evidence>
<dbReference type="RefSeq" id="WP_380900051.1">
    <property type="nucleotide sequence ID" value="NZ_JBHUFU010000007.1"/>
</dbReference>
<feature type="domain" description="Dienelactone hydrolase" evidence="4">
    <location>
        <begin position="194"/>
        <end position="390"/>
    </location>
</feature>
<feature type="region of interest" description="Disordered" evidence="2">
    <location>
        <begin position="22"/>
        <end position="50"/>
    </location>
</feature>
<accession>A0ABW4PJ57</accession>
<keyword evidence="6" id="KW-1185">Reference proteome</keyword>
<sequence>MARIRRRAFTALAALAPAYLRPGPAAAEPPPPTGPDAGPSTGPDAAGFESPGLAGDHLPAFHRRLRDELAFPLAWGTSPIRDFPTWRRTARATVEEHLVHPADDTPFDAEVVDERPGGGCRRRIVLFNVTRYSRVRATMLLPKGRGPFPAVLLLHDHGARFDIGKEKLVRPWYDEARLPSALAWADRHFGGRFVGDELARRGWAVLAVDALGWGDRFGLAYEGQQALASNLFNLGSSPAGLMAREDQRAAALLASLPEVDGDRIAALGFSMGAYRAWQVAALSDHVRAAVSACWMTGLKEMMVPGNNTLRGQSAYFMLHPGLPRHLDIPDVASIAAPKPMYFTDGEDDPLFTAAGVETAYRKMRAVWRSQGAGDRLHTEVRPGLGHTFTPAMQDDAFAWLDRWAGGRSRR</sequence>
<dbReference type="Proteomes" id="UP001597365">
    <property type="component" value="Unassembled WGS sequence"/>
</dbReference>
<dbReference type="InterPro" id="IPR002925">
    <property type="entry name" value="Dienelactn_hydro"/>
</dbReference>
<organism evidence="5 6">
    <name type="scientific">Streptomyces desertarenae</name>
    <dbReference type="NCBI Taxonomy" id="2666184"/>
    <lineage>
        <taxon>Bacteria</taxon>
        <taxon>Bacillati</taxon>
        <taxon>Actinomycetota</taxon>
        <taxon>Actinomycetes</taxon>
        <taxon>Kitasatosporales</taxon>
        <taxon>Streptomycetaceae</taxon>
        <taxon>Streptomyces</taxon>
    </lineage>
</organism>
<dbReference type="Pfam" id="PF01738">
    <property type="entry name" value="DLH"/>
    <property type="match status" value="1"/>
</dbReference>